<dbReference type="PIRSF" id="PIRSF036710">
    <property type="entry name" value="YphA_Bacsu"/>
    <property type="match status" value="1"/>
</dbReference>
<protein>
    <submittedName>
        <fullName evidence="2">Uncharacterized protein</fullName>
    </submittedName>
</protein>
<proteinExistence type="predicted"/>
<evidence type="ECO:0000313" key="3">
    <source>
        <dbReference type="Proteomes" id="UP000595254"/>
    </source>
</evidence>
<gene>
    <name evidence="2" type="ORF">I6J18_21590</name>
</gene>
<organism evidence="2 3">
    <name type="scientific">Peribacillus psychrosaccharolyticus</name>
    <name type="common">Bacillus psychrosaccharolyticus</name>
    <dbReference type="NCBI Taxonomy" id="1407"/>
    <lineage>
        <taxon>Bacteria</taxon>
        <taxon>Bacillati</taxon>
        <taxon>Bacillota</taxon>
        <taxon>Bacilli</taxon>
        <taxon>Bacillales</taxon>
        <taxon>Bacillaceae</taxon>
        <taxon>Peribacillus</taxon>
    </lineage>
</organism>
<dbReference type="Proteomes" id="UP000595254">
    <property type="component" value="Chromosome"/>
</dbReference>
<keyword evidence="1" id="KW-0472">Membrane</keyword>
<feature type="transmembrane region" description="Helical" evidence="1">
    <location>
        <begin position="130"/>
        <end position="154"/>
    </location>
</feature>
<feature type="transmembrane region" description="Helical" evidence="1">
    <location>
        <begin position="78"/>
        <end position="95"/>
    </location>
</feature>
<keyword evidence="1" id="KW-0812">Transmembrane</keyword>
<dbReference type="KEGG" id="ppsr:I6J18_21590"/>
<feature type="transmembrane region" description="Helical" evidence="1">
    <location>
        <begin position="166"/>
        <end position="187"/>
    </location>
</feature>
<feature type="transmembrane region" description="Helical" evidence="1">
    <location>
        <begin position="6"/>
        <end position="21"/>
    </location>
</feature>
<sequence>MDGLFFYWIIWMGWVVVVFFMPKSTVRSQLICHILILIILSGYELAVYPYRVGLGGLYLFICLLIYNRKLSFIHTSYFVFKFCTIGIGYAAFQLFALLDPIILIFEASWMQAIAINYTAFLLFKDWKQRISAIIIGMVVGDCVFAGLLAVHTLPYKSISLEWLDNATLSATVGLACIAAELISKVLYQQTQAKFNS</sequence>
<evidence type="ECO:0000313" key="2">
    <source>
        <dbReference type="EMBL" id="QQT00141.1"/>
    </source>
</evidence>
<reference evidence="2 3" key="1">
    <citation type="submission" date="2021-01" db="EMBL/GenBank/DDBJ databases">
        <title>FDA dAtabase for Regulatory Grade micrObial Sequences (FDA-ARGOS): Supporting development and validation of Infectious Disease Dx tests.</title>
        <authorList>
            <person name="Nelson B."/>
            <person name="Plummer A."/>
            <person name="Tallon L."/>
            <person name="Sadzewicz L."/>
            <person name="Zhao X."/>
            <person name="Boylan J."/>
            <person name="Ott S."/>
            <person name="Bowen H."/>
            <person name="Vavikolanu K."/>
            <person name="Mehta A."/>
            <person name="Aluvathingal J."/>
            <person name="Nadendla S."/>
            <person name="Myers T."/>
            <person name="Yan Y."/>
            <person name="Sichtig H."/>
        </authorList>
    </citation>
    <scope>NUCLEOTIDE SEQUENCE [LARGE SCALE GENOMIC DNA]</scope>
    <source>
        <strain evidence="2 3">FDAARGOS_1161</strain>
    </source>
</reference>
<keyword evidence="1" id="KW-1133">Transmembrane helix</keyword>
<name>A0A974NLK1_PERPY</name>
<feature type="transmembrane region" description="Helical" evidence="1">
    <location>
        <begin position="26"/>
        <end position="43"/>
    </location>
</feature>
<accession>A0A974NLK1</accession>
<feature type="transmembrane region" description="Helical" evidence="1">
    <location>
        <begin position="49"/>
        <end position="66"/>
    </location>
</feature>
<feature type="transmembrane region" description="Helical" evidence="1">
    <location>
        <begin position="101"/>
        <end position="123"/>
    </location>
</feature>
<keyword evidence="3" id="KW-1185">Reference proteome</keyword>
<dbReference type="AlphaFoldDB" id="A0A974NLK1"/>
<evidence type="ECO:0000256" key="1">
    <source>
        <dbReference type="SAM" id="Phobius"/>
    </source>
</evidence>
<dbReference type="EMBL" id="CP068053">
    <property type="protein sequence ID" value="QQT00141.1"/>
    <property type="molecule type" value="Genomic_DNA"/>
</dbReference>
<dbReference type="InterPro" id="IPR014617">
    <property type="entry name" value="YphA_Bacsu"/>
</dbReference>
<dbReference type="Pfam" id="PF24124">
    <property type="entry name" value="YphA"/>
    <property type="match status" value="1"/>
</dbReference>
<dbReference type="RefSeq" id="WP_040373311.1">
    <property type="nucleotide sequence ID" value="NZ_CP068053.1"/>
</dbReference>